<evidence type="ECO:0000313" key="5">
    <source>
        <dbReference type="Proteomes" id="UP000318483"/>
    </source>
</evidence>
<feature type="transmembrane region" description="Helical" evidence="2">
    <location>
        <begin position="85"/>
        <end position="108"/>
    </location>
</feature>
<dbReference type="KEGG" id="lit:FPZ52_11055"/>
<name>A0A5B8IWP5_9RHOB</name>
<dbReference type="InterPro" id="IPR003869">
    <property type="entry name" value="Polysac_CapD-like"/>
</dbReference>
<dbReference type="PANTHER" id="PTHR43318:SF1">
    <property type="entry name" value="POLYSACCHARIDE BIOSYNTHESIS PROTEIN EPSC-RELATED"/>
    <property type="match status" value="1"/>
</dbReference>
<dbReference type="Proteomes" id="UP000318483">
    <property type="component" value="Chromosome"/>
</dbReference>
<sequence length="626" mass="68335">MGQTQLYKFATNLTRGQKQLILLFADVLTIPVAMFVALAIQYIGRPVPYGLLNDWEIIPVLMVLSGSLSYALGMNRIQLNDTETAGPAPAALHAVVVGLAAALLNMVAGSPVHWSAYFTFGLILFVGTVAIRLMMRRVFLAILHMKNPRTGVLIYGAGRTGMQLATALRHDPRIQPVAFIDDNPAMRRMTVAGMPVIAPKDIEDLIRKKNIQRVLLAMPSLSAPQKMRISKRLTPLGLEVQALPSFAQLAGEEELVDKLKPVQPADFLPRKQFDDDLATAMPVFRGKTVLVTGAGGSIGSELCRQLLHCRPARIVLLDSSELALYTIDGEMNALSTGVEIVPMLGSVTDARVCRDVLEAHGVQIVLHAAAYKHVPLVERNPLTGLFNNVFGSRTMAEAAREYGVERFMLVSTDKAVRPTNVMGASKRMAEMIVQDMASRPGDTRFSIVRFGNVLGSSGSVIPLFEEQIANGGPVTLTHADVTRYFMTIPEAARLVVVSAAMARGGDVFVLDMGRPVPIRELAHQMIEMAGYTVRDDQNPDGDIEIKITGLRLGEKLHEELLIGEEFMTTQHPKITRAREICLSEIEIATALKDLRNAIDVSDPDAAREVLARWVEGSMRPAQGQVG</sequence>
<comment type="similarity">
    <text evidence="1">Belongs to the polysaccharide synthase family.</text>
</comment>
<accession>A0A5B8IWP5</accession>
<dbReference type="Gene3D" id="3.40.50.720">
    <property type="entry name" value="NAD(P)-binding Rossmann-like Domain"/>
    <property type="match status" value="2"/>
</dbReference>
<reference evidence="4 5" key="1">
    <citation type="submission" date="2019-07" db="EMBL/GenBank/DDBJ databases">
        <title>Litoreibacter alkalisoli sp. nov., isolated from saline-alkaline soil.</title>
        <authorList>
            <person name="Wang S."/>
            <person name="Xu L."/>
            <person name="Xing Y.-T."/>
            <person name="Sun J.-Q."/>
        </authorList>
    </citation>
    <scope>NUCLEOTIDE SEQUENCE [LARGE SCALE GENOMIC DNA]</scope>
    <source>
        <strain evidence="4 5">LN3S51</strain>
    </source>
</reference>
<dbReference type="InterPro" id="IPR029063">
    <property type="entry name" value="SAM-dependent_MTases_sf"/>
</dbReference>
<dbReference type="OrthoDB" id="9803111at2"/>
<evidence type="ECO:0000256" key="1">
    <source>
        <dbReference type="ARBA" id="ARBA00007430"/>
    </source>
</evidence>
<dbReference type="Pfam" id="PF02719">
    <property type="entry name" value="Polysacc_synt_2"/>
    <property type="match status" value="1"/>
</dbReference>
<dbReference type="SUPFAM" id="SSF51735">
    <property type="entry name" value="NAD(P)-binding Rossmann-fold domains"/>
    <property type="match status" value="1"/>
</dbReference>
<dbReference type="RefSeq" id="WP_146365486.1">
    <property type="nucleotide sequence ID" value="NZ_CP042261.1"/>
</dbReference>
<gene>
    <name evidence="4" type="ORF">FPZ52_11055</name>
</gene>
<protein>
    <submittedName>
        <fullName evidence="4">Polysaccharide biosynthesis protein</fullName>
    </submittedName>
</protein>
<dbReference type="EMBL" id="CP042261">
    <property type="protein sequence ID" value="QDY70104.1"/>
    <property type="molecule type" value="Genomic_DNA"/>
</dbReference>
<dbReference type="Pfam" id="PF13727">
    <property type="entry name" value="CoA_binding_3"/>
    <property type="match status" value="1"/>
</dbReference>
<dbReference type="InterPro" id="IPR051203">
    <property type="entry name" value="Polysaccharide_Synthase-Rel"/>
</dbReference>
<feature type="transmembrane region" description="Helical" evidence="2">
    <location>
        <begin position="114"/>
        <end position="135"/>
    </location>
</feature>
<dbReference type="InterPro" id="IPR036291">
    <property type="entry name" value="NAD(P)-bd_dom_sf"/>
</dbReference>
<organism evidence="4 5">
    <name type="scientific">Qingshengfaniella alkalisoli</name>
    <dbReference type="NCBI Taxonomy" id="2599296"/>
    <lineage>
        <taxon>Bacteria</taxon>
        <taxon>Pseudomonadati</taxon>
        <taxon>Pseudomonadota</taxon>
        <taxon>Alphaproteobacteria</taxon>
        <taxon>Rhodobacterales</taxon>
        <taxon>Paracoccaceae</taxon>
        <taxon>Qingshengfaniella</taxon>
    </lineage>
</organism>
<keyword evidence="2" id="KW-0812">Transmembrane</keyword>
<evidence type="ECO:0000313" key="4">
    <source>
        <dbReference type="EMBL" id="QDY70104.1"/>
    </source>
</evidence>
<keyword evidence="5" id="KW-1185">Reference proteome</keyword>
<dbReference type="SUPFAM" id="SSF53335">
    <property type="entry name" value="S-adenosyl-L-methionine-dependent methyltransferases"/>
    <property type="match status" value="1"/>
</dbReference>
<evidence type="ECO:0000256" key="2">
    <source>
        <dbReference type="SAM" id="Phobius"/>
    </source>
</evidence>
<dbReference type="PANTHER" id="PTHR43318">
    <property type="entry name" value="UDP-N-ACETYLGLUCOSAMINE 4,6-DEHYDRATASE"/>
    <property type="match status" value="1"/>
</dbReference>
<keyword evidence="2" id="KW-0472">Membrane</keyword>
<dbReference type="CDD" id="cd05237">
    <property type="entry name" value="UDP_invert_4-6DH_SDR_e"/>
    <property type="match status" value="1"/>
</dbReference>
<evidence type="ECO:0000259" key="3">
    <source>
        <dbReference type="Pfam" id="PF02719"/>
    </source>
</evidence>
<keyword evidence="2" id="KW-1133">Transmembrane helix</keyword>
<feature type="transmembrane region" description="Helical" evidence="2">
    <location>
        <begin position="20"/>
        <end position="43"/>
    </location>
</feature>
<dbReference type="AlphaFoldDB" id="A0A5B8IWP5"/>
<feature type="domain" description="Polysaccharide biosynthesis protein CapD-like" evidence="3">
    <location>
        <begin position="289"/>
        <end position="578"/>
    </location>
</feature>
<proteinExistence type="inferred from homology"/>